<dbReference type="InterPro" id="IPR056832">
    <property type="entry name" value="ARM_TT21_2nd"/>
</dbReference>
<dbReference type="GO" id="GO:0005929">
    <property type="term" value="C:cilium"/>
    <property type="evidence" value="ECO:0007669"/>
    <property type="project" value="GOC"/>
</dbReference>
<dbReference type="SUPFAM" id="SSF48452">
    <property type="entry name" value="TPR-like"/>
    <property type="match status" value="5"/>
</dbReference>
<dbReference type="Pfam" id="PF25063">
    <property type="entry name" value="ARM_TT21_C"/>
    <property type="match status" value="1"/>
</dbReference>
<evidence type="ECO:0000256" key="5">
    <source>
        <dbReference type="SAM" id="Coils"/>
    </source>
</evidence>
<dbReference type="PANTHER" id="PTHR14699">
    <property type="entry name" value="STI2 PROTEIN-RELATED"/>
    <property type="match status" value="1"/>
</dbReference>
<dbReference type="Pfam" id="PF25060">
    <property type="entry name" value="ARM_TT21_2nd"/>
    <property type="match status" value="1"/>
</dbReference>
<dbReference type="PANTHER" id="PTHR14699:SF2">
    <property type="entry name" value="TETRATRICOPEPTIDE REPEAT PROTEIN 21A"/>
    <property type="match status" value="1"/>
</dbReference>
<feature type="repeat" description="TPR" evidence="4">
    <location>
        <begin position="950"/>
        <end position="983"/>
    </location>
</feature>
<dbReference type="PROSITE" id="PS50217">
    <property type="entry name" value="BZIP"/>
    <property type="match status" value="1"/>
</dbReference>
<keyword evidence="8" id="KW-1185">Reference proteome</keyword>
<protein>
    <recommendedName>
        <fullName evidence="6">BZIP domain-containing protein</fullName>
    </recommendedName>
</protein>
<dbReference type="InterPro" id="IPR004827">
    <property type="entry name" value="bZIP"/>
</dbReference>
<dbReference type="Pfam" id="PF07716">
    <property type="entry name" value="bZIP_2"/>
    <property type="match status" value="1"/>
</dbReference>
<evidence type="ECO:0000256" key="3">
    <source>
        <dbReference type="ARBA" id="ARBA00022803"/>
    </source>
</evidence>
<keyword evidence="5" id="KW-0175">Coiled coil</keyword>
<dbReference type="InterPro" id="IPR019734">
    <property type="entry name" value="TPR_rpt"/>
</dbReference>
<dbReference type="Pfam" id="PF25058">
    <property type="entry name" value="ARM_TT21"/>
    <property type="match status" value="1"/>
</dbReference>
<dbReference type="Gene3D" id="1.25.40.10">
    <property type="entry name" value="Tetratricopeptide repeat domain"/>
    <property type="match status" value="4"/>
</dbReference>
<feature type="repeat" description="TPR" evidence="4">
    <location>
        <begin position="326"/>
        <end position="359"/>
    </location>
</feature>
<evidence type="ECO:0000256" key="2">
    <source>
        <dbReference type="ARBA" id="ARBA00022737"/>
    </source>
</evidence>
<dbReference type="PROSITE" id="PS50005">
    <property type="entry name" value="TPR"/>
    <property type="match status" value="3"/>
</dbReference>
<evidence type="ECO:0000313" key="8">
    <source>
        <dbReference type="Proteomes" id="UP001187343"/>
    </source>
</evidence>
<dbReference type="InterPro" id="IPR040364">
    <property type="entry name" value="TTC21A/TTC21B"/>
</dbReference>
<keyword evidence="3 4" id="KW-0802">TPR repeat</keyword>
<dbReference type="SMART" id="SM00028">
    <property type="entry name" value="TPR"/>
    <property type="match status" value="11"/>
</dbReference>
<keyword evidence="2" id="KW-0677">Repeat</keyword>
<evidence type="ECO:0000256" key="4">
    <source>
        <dbReference type="PROSITE-ProRule" id="PRU00339"/>
    </source>
</evidence>
<feature type="domain" description="BZIP" evidence="6">
    <location>
        <begin position="1432"/>
        <end position="1495"/>
    </location>
</feature>
<dbReference type="InterPro" id="IPR046347">
    <property type="entry name" value="bZIP_sf"/>
</dbReference>
<dbReference type="GO" id="GO:0035721">
    <property type="term" value="P:intraciliary retrograde transport"/>
    <property type="evidence" value="ECO:0007669"/>
    <property type="project" value="TreeGrafter"/>
</dbReference>
<feature type="coiled-coil region" evidence="5">
    <location>
        <begin position="1450"/>
        <end position="1484"/>
    </location>
</feature>
<dbReference type="Pfam" id="PF25064">
    <property type="entry name" value="ARM_TT21_5th"/>
    <property type="match status" value="1"/>
</dbReference>
<sequence length="1510" mass="172666">MAENDKTCLPLIIYYMREKYFRHAKNTAVKNLKLYNNDPVLRFFKAFAILMEGHTQEALRDFIQLKDHPHLSLCSTAALIYAHKRCETIDQDAVNELNSELKLSGSTAGDRALYYAALLYWILEMNLKAKTCVKKMLKPSDTSPEGLILKGWIVLTSDAEENRPQAIRYFDSGVQDTGNLFGLMGKMEFFMAKQNEQCALDIANQIIVFHPDFSPALLMKMKVFMSLRDWEQTEEVAQRVLERDGHDLKALQMMTVIAAAKDGNMELVKEHLETLMNAVEISEPCNPSLHVEITAPISRLCGHNTEILQMLTVFVRQVSSRAPAASDVKCELGYLLSLQNKYKDALKCYSAALKTDPKCTSALVGTIRCQLMCDQLEEASQQLAFFCEVQESLGKTAEVPLLKAMLCRKQSAGEETVMQLLKDATELHFFALRGLNYGVEYLQMMDLNFLLQIVCMHLESKQDFVFVPGQTPPFWLKHSNMILETVVKAVPGMSVSCYHMAYIKFLLGEHRTAQHFLNLCMEKDPSVLEIHLLQARLHLSAGEHSRCLNCLESAVSINFEIRDRLQFSLLKARALLRSGDLKNAIQCLKITMNIPGVRRPSEGPQSSVSTSERVSVYLELTEALRLNGEQHEAAKVLQDAIVSFKGTPEETRLMLANVDLALAREDVDAAVVMLRNILPTESTYIQAREKMAHIYLERKNNRKLYIACYREINEQLPGPHTSIMLADAFMKIHQPEEAVKIYQEVEKMAPKDTLAKKIGQALVKAHEYDTASGFYSYYEVALRTDTLDCLLTIELSELLLKLKRFEKAQQVLEKALEHEPTTALTTMMNDIKVLRVLVKVLRARNESALGVMQKLHDLQQKVVFRVTNEHPEEVDEQRKLLAVICCDWAREFHLRHDLEMAKLRYTDALNHSPDNVEVVFLLAQLYYEHQKLDYCEELCLKILQIHQNHTAVSMLLGEALFWKNQKEEAVKIYGRVMDRNPDNFHAMAKFLHILRRMGKLDDVQSVFIACEKLSPLSVREPGYNYCKGLYFWHSCQVTEALTHLNKARGDAVWGEPALELMIQICLNPDKDVFGGEVLDKGLKDMSESENETRINTAHNLLAAFHPRSKSEQDKLTLLSNLCRIYSKEPKEVERAVLELTDMQAKNVMLEASLLMMAQGFVQLKQIPRARNFLKRLTRMEWSDANAVHLENACLLLADMYIKMGKYTQVDKLLDSCIRNNKSCSKAYEYQGLMMENEQRYSDAALQYELAWKYSNRAHPAVGFRLAFNYLKCKNYTLAVDVCRQVLQQCPDYPQIQDENTQRLCLRREESLQQRLTAMSISESPPSICMFALHHQSSSSPVGPLNPDSSGMNAQMSQMDAGLYGQPMAFPKTSDSRSMEQMMGFVPYPSCLTSGSNERAAQQNQQDFSQFLLPPPESSLRPMGQKRGLSKDSVEYRLRRERNNIAVRKSRDKARRRIQLTQQRAMQLEEENRRLQLHIQRLSHEVDALRHYLSQRHLQPKEQDATGDDNC</sequence>
<dbReference type="InterPro" id="IPR056836">
    <property type="entry name" value="ARM_TT21_4th"/>
</dbReference>
<dbReference type="GO" id="GO:0061512">
    <property type="term" value="P:protein localization to cilium"/>
    <property type="evidence" value="ECO:0007669"/>
    <property type="project" value="TreeGrafter"/>
</dbReference>
<reference evidence="7" key="1">
    <citation type="submission" date="2023-08" db="EMBL/GenBank/DDBJ databases">
        <title>Chromosome-level Genome Assembly of mud carp (Cirrhinus molitorella).</title>
        <authorList>
            <person name="Liu H."/>
        </authorList>
    </citation>
    <scope>NUCLEOTIDE SEQUENCE</scope>
    <source>
        <strain evidence="7">Prfri</strain>
        <tissue evidence="7">Muscle</tissue>
    </source>
</reference>
<evidence type="ECO:0000259" key="6">
    <source>
        <dbReference type="PROSITE" id="PS50217"/>
    </source>
</evidence>
<dbReference type="FunFam" id="1.25.40.10:FF:000219">
    <property type="entry name" value="Tetratricopeptide repeat domain 21B"/>
    <property type="match status" value="1"/>
</dbReference>
<name>A0AA88P126_9TELE</name>
<dbReference type="InterPro" id="IPR011990">
    <property type="entry name" value="TPR-like_helical_dom_sf"/>
</dbReference>
<comment type="caution">
    <text evidence="7">The sequence shown here is derived from an EMBL/GenBank/DDBJ whole genome shotgun (WGS) entry which is preliminary data.</text>
</comment>
<evidence type="ECO:0000256" key="1">
    <source>
        <dbReference type="ARBA" id="ARBA00010935"/>
    </source>
</evidence>
<comment type="similarity">
    <text evidence="1">Belongs to the TTC21 family.</text>
</comment>
<dbReference type="CDD" id="cd14693">
    <property type="entry name" value="bZIP_CEBP"/>
    <property type="match status" value="1"/>
</dbReference>
<dbReference type="InterPro" id="IPR056834">
    <property type="entry name" value="ARM_TT21_C"/>
</dbReference>
<dbReference type="GO" id="GO:0030991">
    <property type="term" value="C:intraciliary transport particle A"/>
    <property type="evidence" value="ECO:0007669"/>
    <property type="project" value="TreeGrafter"/>
</dbReference>
<accession>A0AA88P126</accession>
<organism evidence="7 8">
    <name type="scientific">Cirrhinus molitorella</name>
    <name type="common">mud carp</name>
    <dbReference type="NCBI Taxonomy" id="172907"/>
    <lineage>
        <taxon>Eukaryota</taxon>
        <taxon>Metazoa</taxon>
        <taxon>Chordata</taxon>
        <taxon>Craniata</taxon>
        <taxon>Vertebrata</taxon>
        <taxon>Euteleostomi</taxon>
        <taxon>Actinopterygii</taxon>
        <taxon>Neopterygii</taxon>
        <taxon>Teleostei</taxon>
        <taxon>Ostariophysi</taxon>
        <taxon>Cypriniformes</taxon>
        <taxon>Cyprinidae</taxon>
        <taxon>Labeoninae</taxon>
        <taxon>Labeonini</taxon>
        <taxon>Cirrhinus</taxon>
    </lineage>
</organism>
<dbReference type="FunFam" id="1.25.40.10:FF:000548">
    <property type="entry name" value="Tetratricopeptide repeat domain 21A"/>
    <property type="match status" value="1"/>
</dbReference>
<dbReference type="EMBL" id="JAUYZG010000024">
    <property type="protein sequence ID" value="KAK2870490.1"/>
    <property type="molecule type" value="Genomic_DNA"/>
</dbReference>
<dbReference type="GO" id="GO:0003700">
    <property type="term" value="F:DNA-binding transcription factor activity"/>
    <property type="evidence" value="ECO:0007669"/>
    <property type="project" value="InterPro"/>
</dbReference>
<dbReference type="Pfam" id="PF25068">
    <property type="entry name" value="ARM_TT21_4th"/>
    <property type="match status" value="1"/>
</dbReference>
<dbReference type="InterPro" id="IPR056833">
    <property type="entry name" value="ARM_TT21_N"/>
</dbReference>
<evidence type="ECO:0000313" key="7">
    <source>
        <dbReference type="EMBL" id="KAK2870490.1"/>
    </source>
</evidence>
<dbReference type="Pfam" id="PF25062">
    <property type="entry name" value="ARM_TT21_N"/>
    <property type="match status" value="1"/>
</dbReference>
<dbReference type="SUPFAM" id="SSF57959">
    <property type="entry name" value="Leucine zipper domain"/>
    <property type="match status" value="1"/>
</dbReference>
<dbReference type="InterPro" id="IPR056835">
    <property type="entry name" value="ARM_TT21_5th"/>
</dbReference>
<gene>
    <name evidence="7" type="ORF">Q8A67_024882</name>
</gene>
<dbReference type="Proteomes" id="UP001187343">
    <property type="component" value="Unassembled WGS sequence"/>
</dbReference>
<proteinExistence type="inferred from homology"/>
<dbReference type="Gene3D" id="1.20.5.170">
    <property type="match status" value="1"/>
</dbReference>
<feature type="repeat" description="TPR" evidence="4">
    <location>
        <begin position="789"/>
        <end position="822"/>
    </location>
</feature>
<dbReference type="SMART" id="SM00338">
    <property type="entry name" value="BRLZ"/>
    <property type="match status" value="1"/>
</dbReference>